<dbReference type="eggNOG" id="COG0671">
    <property type="taxonomic scope" value="Bacteria"/>
</dbReference>
<feature type="domain" description="Phosphatidic acid phosphatase type 2/haloperoxidase" evidence="2">
    <location>
        <begin position="89"/>
        <end position="197"/>
    </location>
</feature>
<dbReference type="Gene3D" id="1.20.144.10">
    <property type="entry name" value="Phosphatidic acid phosphatase type 2/haloperoxidase"/>
    <property type="match status" value="2"/>
</dbReference>
<gene>
    <name evidence="3" type="ORF">FC91_GL000271</name>
</gene>
<evidence type="ECO:0000313" key="4">
    <source>
        <dbReference type="Proteomes" id="UP000050949"/>
    </source>
</evidence>
<dbReference type="SMART" id="SM00014">
    <property type="entry name" value="acidPPc"/>
    <property type="match status" value="1"/>
</dbReference>
<dbReference type="PATRIC" id="fig|1122147.4.peg.283"/>
<keyword evidence="1" id="KW-1133">Transmembrane helix</keyword>
<reference evidence="3 4" key="1">
    <citation type="journal article" date="2015" name="Genome Announc.">
        <title>Expanding the biotechnology potential of lactobacilli through comparative genomics of 213 strains and associated genera.</title>
        <authorList>
            <person name="Sun Z."/>
            <person name="Harris H.M."/>
            <person name="McCann A."/>
            <person name="Guo C."/>
            <person name="Argimon S."/>
            <person name="Zhang W."/>
            <person name="Yang X."/>
            <person name="Jeffery I.B."/>
            <person name="Cooney J.C."/>
            <person name="Kagawa T.F."/>
            <person name="Liu W."/>
            <person name="Song Y."/>
            <person name="Salvetti E."/>
            <person name="Wrobel A."/>
            <person name="Rasinkangas P."/>
            <person name="Parkhill J."/>
            <person name="Rea M.C."/>
            <person name="O'Sullivan O."/>
            <person name="Ritari J."/>
            <person name="Douillard F.P."/>
            <person name="Paul Ross R."/>
            <person name="Yang R."/>
            <person name="Briner A.E."/>
            <person name="Felis G.E."/>
            <person name="de Vos W.M."/>
            <person name="Barrangou R."/>
            <person name="Klaenhammer T.R."/>
            <person name="Caufield P.W."/>
            <person name="Cui Y."/>
            <person name="Zhang H."/>
            <person name="O'Toole P.W."/>
        </authorList>
    </citation>
    <scope>NUCLEOTIDE SEQUENCE [LARGE SCALE GENOMIC DNA]</scope>
    <source>
        <strain evidence="3 4">DSM 16991</strain>
    </source>
</reference>
<dbReference type="PANTHER" id="PTHR14969:SF13">
    <property type="entry name" value="AT30094P"/>
    <property type="match status" value="1"/>
</dbReference>
<feature type="transmembrane region" description="Helical" evidence="1">
    <location>
        <begin position="127"/>
        <end position="147"/>
    </location>
</feature>
<protein>
    <submittedName>
        <fullName evidence="3">Phosphatidic acid phosphatase</fullName>
    </submittedName>
</protein>
<dbReference type="CDD" id="cd03392">
    <property type="entry name" value="PAP2_like_2"/>
    <property type="match status" value="1"/>
</dbReference>
<dbReference type="AlphaFoldDB" id="A0A0R1XQ71"/>
<accession>A0A0R1XQ71</accession>
<dbReference type="PANTHER" id="PTHR14969">
    <property type="entry name" value="SPHINGOSINE-1-PHOSPHATE PHOSPHOHYDROLASE"/>
    <property type="match status" value="1"/>
</dbReference>
<dbReference type="SUPFAM" id="SSF48317">
    <property type="entry name" value="Acid phosphatase/Vanadium-dependent haloperoxidase"/>
    <property type="match status" value="1"/>
</dbReference>
<organism evidence="3 4">
    <name type="scientific">Schleiferilactobacillus harbinensis DSM 16991</name>
    <dbReference type="NCBI Taxonomy" id="1122147"/>
    <lineage>
        <taxon>Bacteria</taxon>
        <taxon>Bacillati</taxon>
        <taxon>Bacillota</taxon>
        <taxon>Bacilli</taxon>
        <taxon>Lactobacillales</taxon>
        <taxon>Lactobacillaceae</taxon>
        <taxon>Schleiferilactobacillus</taxon>
    </lineage>
</organism>
<feature type="transmembrane region" description="Helical" evidence="1">
    <location>
        <begin position="52"/>
        <end position="78"/>
    </location>
</feature>
<dbReference type="EMBL" id="AZFW01000009">
    <property type="protein sequence ID" value="KRM29897.1"/>
    <property type="molecule type" value="Genomic_DNA"/>
</dbReference>
<feature type="transmembrane region" description="Helical" evidence="1">
    <location>
        <begin position="87"/>
        <end position="107"/>
    </location>
</feature>
<feature type="transmembrane region" description="Helical" evidence="1">
    <location>
        <begin position="178"/>
        <end position="196"/>
    </location>
</feature>
<proteinExistence type="predicted"/>
<keyword evidence="1" id="KW-0812">Transmembrane</keyword>
<dbReference type="InterPro" id="IPR000326">
    <property type="entry name" value="PAP2/HPO"/>
</dbReference>
<dbReference type="Pfam" id="PF01569">
    <property type="entry name" value="PAP2"/>
    <property type="match status" value="1"/>
</dbReference>
<evidence type="ECO:0000259" key="2">
    <source>
        <dbReference type="SMART" id="SM00014"/>
    </source>
</evidence>
<dbReference type="RefSeq" id="WP_027828574.1">
    <property type="nucleotide sequence ID" value="NZ_AUEH01000023.1"/>
</dbReference>
<comment type="caution">
    <text evidence="3">The sequence shown here is derived from an EMBL/GenBank/DDBJ whole genome shotgun (WGS) entry which is preliminary data.</text>
</comment>
<evidence type="ECO:0000256" key="1">
    <source>
        <dbReference type="SAM" id="Phobius"/>
    </source>
</evidence>
<feature type="transmembrane region" description="Helical" evidence="1">
    <location>
        <begin position="154"/>
        <end position="172"/>
    </location>
</feature>
<dbReference type="OrthoDB" id="9789113at2"/>
<dbReference type="Proteomes" id="UP000050949">
    <property type="component" value="Unassembled WGS sequence"/>
</dbReference>
<dbReference type="InterPro" id="IPR036938">
    <property type="entry name" value="PAP2/HPO_sf"/>
</dbReference>
<name>A0A0R1XQ71_9LACO</name>
<keyword evidence="1" id="KW-0472">Membrane</keyword>
<sequence>MSAKSNRLIGALLLLLFGGLTVAVMGHAVWVTALDQQVQTALIPAESPLNTAIFNIIAFCGSPAIVLSLTFLLCVYLWRRGAGQRSLLLGGLQLTIAAGAELVKFIVQRPRPTQQLTADTGFSFPSGHTVCTAVLVFSILLVIIPLIDDQEQALAATLIGIVWIGLVAGSRVYLRDHFASDILGGLLFASGCWLLARPFAARVSARLYRLISARLQNHQQER</sequence>
<evidence type="ECO:0000313" key="3">
    <source>
        <dbReference type="EMBL" id="KRM29897.1"/>
    </source>
</evidence>